<dbReference type="SUPFAM" id="SSF75217">
    <property type="entry name" value="alpha/beta knot"/>
    <property type="match status" value="1"/>
</dbReference>
<evidence type="ECO:0000256" key="4">
    <source>
        <dbReference type="ARBA" id="ARBA00022490"/>
    </source>
</evidence>
<evidence type="ECO:0000256" key="10">
    <source>
        <dbReference type="ARBA" id="ARBA00047944"/>
    </source>
</evidence>
<dbReference type="InterPro" id="IPR029026">
    <property type="entry name" value="tRNA_m1G_MTases_N"/>
</dbReference>
<dbReference type="PANTHER" id="PTHR30027:SF3">
    <property type="entry name" value="16S RRNA (URACIL(1498)-N(3))-METHYLTRANSFERASE"/>
    <property type="match status" value="1"/>
</dbReference>
<dbReference type="SUPFAM" id="SSF88697">
    <property type="entry name" value="PUA domain-like"/>
    <property type="match status" value="1"/>
</dbReference>
<evidence type="ECO:0000256" key="8">
    <source>
        <dbReference type="ARBA" id="ARBA00022691"/>
    </source>
</evidence>
<accession>A0A3B1B365</accession>
<dbReference type="InterPro" id="IPR029028">
    <property type="entry name" value="Alpha/beta_knot_MTases"/>
</dbReference>
<dbReference type="GO" id="GO:0070475">
    <property type="term" value="P:rRNA base methylation"/>
    <property type="evidence" value="ECO:0007669"/>
    <property type="project" value="TreeGrafter"/>
</dbReference>
<dbReference type="GO" id="GO:0070042">
    <property type="term" value="F:rRNA (uridine-N3-)-methyltransferase activity"/>
    <property type="evidence" value="ECO:0007669"/>
    <property type="project" value="TreeGrafter"/>
</dbReference>
<evidence type="ECO:0000256" key="7">
    <source>
        <dbReference type="ARBA" id="ARBA00022679"/>
    </source>
</evidence>
<evidence type="ECO:0000256" key="5">
    <source>
        <dbReference type="ARBA" id="ARBA00022552"/>
    </source>
</evidence>
<name>A0A3B1B365_9ZZZZ</name>
<dbReference type="InterPro" id="IPR015947">
    <property type="entry name" value="PUA-like_sf"/>
</dbReference>
<dbReference type="Gene3D" id="3.40.1280.10">
    <property type="match status" value="1"/>
</dbReference>
<dbReference type="InterPro" id="IPR046887">
    <property type="entry name" value="RsmE_PUA-like"/>
</dbReference>
<evidence type="ECO:0000256" key="3">
    <source>
        <dbReference type="ARBA" id="ARBA00012328"/>
    </source>
</evidence>
<keyword evidence="8" id="KW-0949">S-adenosyl-L-methionine</keyword>
<dbReference type="AlphaFoldDB" id="A0A3B1B365"/>
<dbReference type="PANTHER" id="PTHR30027">
    <property type="entry name" value="RIBOSOMAL RNA SMALL SUBUNIT METHYLTRANSFERASE E"/>
    <property type="match status" value="1"/>
</dbReference>
<comment type="catalytic activity">
    <reaction evidence="10">
        <text>uridine(1498) in 16S rRNA + S-adenosyl-L-methionine = N(3)-methyluridine(1498) in 16S rRNA + S-adenosyl-L-homocysteine + H(+)</text>
        <dbReference type="Rhea" id="RHEA:42920"/>
        <dbReference type="Rhea" id="RHEA-COMP:10283"/>
        <dbReference type="Rhea" id="RHEA-COMP:10284"/>
        <dbReference type="ChEBI" id="CHEBI:15378"/>
        <dbReference type="ChEBI" id="CHEBI:57856"/>
        <dbReference type="ChEBI" id="CHEBI:59789"/>
        <dbReference type="ChEBI" id="CHEBI:65315"/>
        <dbReference type="ChEBI" id="CHEBI:74502"/>
        <dbReference type="EC" id="2.1.1.193"/>
    </reaction>
</comment>
<keyword evidence="7 13" id="KW-0808">Transferase</keyword>
<dbReference type="PIRSF" id="PIRSF015601">
    <property type="entry name" value="MTase_slr0722"/>
    <property type="match status" value="1"/>
</dbReference>
<evidence type="ECO:0000313" key="13">
    <source>
        <dbReference type="EMBL" id="VAX06464.1"/>
    </source>
</evidence>
<proteinExistence type="inferred from homology"/>
<keyword evidence="4" id="KW-0963">Cytoplasm</keyword>
<evidence type="ECO:0000259" key="11">
    <source>
        <dbReference type="Pfam" id="PF04452"/>
    </source>
</evidence>
<comment type="similarity">
    <text evidence="2">Belongs to the RNA methyltransferase RsmE family.</text>
</comment>
<dbReference type="InterPro" id="IPR046886">
    <property type="entry name" value="RsmE_MTase_dom"/>
</dbReference>
<dbReference type="CDD" id="cd18084">
    <property type="entry name" value="RsmE-like"/>
    <property type="match status" value="1"/>
</dbReference>
<dbReference type="GO" id="GO:0005737">
    <property type="term" value="C:cytoplasm"/>
    <property type="evidence" value="ECO:0007669"/>
    <property type="project" value="UniProtKB-SubCell"/>
</dbReference>
<keyword evidence="5" id="KW-0698">rRNA processing</keyword>
<feature type="domain" description="Ribosomal RNA small subunit methyltransferase E PUA-like" evidence="12">
    <location>
        <begin position="20"/>
        <end position="65"/>
    </location>
</feature>
<evidence type="ECO:0000256" key="6">
    <source>
        <dbReference type="ARBA" id="ARBA00022603"/>
    </source>
</evidence>
<comment type="function">
    <text evidence="9">Specifically methylates the N3 position of the uracil ring of uridine 1498 (m3U1498) in 16S rRNA. Acts on the fully assembled 30S ribosomal subunit.</text>
</comment>
<evidence type="ECO:0000256" key="9">
    <source>
        <dbReference type="ARBA" id="ARBA00025699"/>
    </source>
</evidence>
<sequence length="243" mass="26890">MHNHRIYTEQALSSNQQVTLNDGAARHIVQVLRLRPGATLSLFNGNGRDYKARLLSCNKHAVAVAITATSDLEPKPSTNFILAQGISKVERMDYALQKAVELGISSFIPLFTQRTVVKLRGERLERRLKHWRKIAISACEQSGRKYLPTISPAMQLDDWLSISHHGHNLVLEPLANQTLNTLPCPTQAVQLLVGPEGGLSNDEIKLAQSSGFTAIRLGPRILRTETAPIAALAAMQMLWGDFR</sequence>
<gene>
    <name evidence="13" type="ORF">MNBD_GAMMA26-228</name>
</gene>
<dbReference type="InterPro" id="IPR006700">
    <property type="entry name" value="RsmE"/>
</dbReference>
<reference evidence="13" key="1">
    <citation type="submission" date="2018-06" db="EMBL/GenBank/DDBJ databases">
        <authorList>
            <person name="Zhirakovskaya E."/>
        </authorList>
    </citation>
    <scope>NUCLEOTIDE SEQUENCE</scope>
</reference>
<dbReference type="Gene3D" id="2.40.240.20">
    <property type="entry name" value="Hypothetical PUA domain-like, domain 1"/>
    <property type="match status" value="1"/>
</dbReference>
<dbReference type="NCBIfam" id="TIGR00046">
    <property type="entry name" value="RsmE family RNA methyltransferase"/>
    <property type="match status" value="1"/>
</dbReference>
<organism evidence="13">
    <name type="scientific">hydrothermal vent metagenome</name>
    <dbReference type="NCBI Taxonomy" id="652676"/>
    <lineage>
        <taxon>unclassified sequences</taxon>
        <taxon>metagenomes</taxon>
        <taxon>ecological metagenomes</taxon>
    </lineage>
</organism>
<evidence type="ECO:0000256" key="2">
    <source>
        <dbReference type="ARBA" id="ARBA00005528"/>
    </source>
</evidence>
<dbReference type="EMBL" id="UOFX01000012">
    <property type="protein sequence ID" value="VAX06464.1"/>
    <property type="molecule type" value="Genomic_DNA"/>
</dbReference>
<feature type="domain" description="Ribosomal RNA small subunit methyltransferase E methyltransferase" evidence="11">
    <location>
        <begin position="78"/>
        <end position="236"/>
    </location>
</feature>
<dbReference type="EC" id="2.1.1.193" evidence="3"/>
<protein>
    <recommendedName>
        <fullName evidence="3">16S rRNA (uracil(1498)-N(3))-methyltransferase</fullName>
        <ecNumber evidence="3">2.1.1.193</ecNumber>
    </recommendedName>
</protein>
<evidence type="ECO:0000256" key="1">
    <source>
        <dbReference type="ARBA" id="ARBA00004496"/>
    </source>
</evidence>
<comment type="subcellular location">
    <subcellularLocation>
        <location evidence="1">Cytoplasm</location>
    </subcellularLocation>
</comment>
<keyword evidence="6 13" id="KW-0489">Methyltransferase</keyword>
<dbReference type="Pfam" id="PF04452">
    <property type="entry name" value="Methyltrans_RNA"/>
    <property type="match status" value="1"/>
</dbReference>
<evidence type="ECO:0000259" key="12">
    <source>
        <dbReference type="Pfam" id="PF20260"/>
    </source>
</evidence>
<dbReference type="NCBIfam" id="NF008692">
    <property type="entry name" value="PRK11713.1-5"/>
    <property type="match status" value="1"/>
</dbReference>
<dbReference type="Pfam" id="PF20260">
    <property type="entry name" value="PUA_4"/>
    <property type="match status" value="1"/>
</dbReference>